<dbReference type="InterPro" id="IPR045254">
    <property type="entry name" value="Nit1/2_C-N_Hydrolase"/>
</dbReference>
<dbReference type="RefSeq" id="WP_262993535.1">
    <property type="nucleotide sequence ID" value="NZ_JAOTJC010000007.1"/>
</dbReference>
<dbReference type="EMBL" id="JAOTJC010000007">
    <property type="protein sequence ID" value="MCU7554679.1"/>
    <property type="molecule type" value="Genomic_DNA"/>
</dbReference>
<dbReference type="InterPro" id="IPR003010">
    <property type="entry name" value="C-N_Hydrolase"/>
</dbReference>
<keyword evidence="2 4" id="KW-0378">Hydrolase</keyword>
<dbReference type="PANTHER" id="PTHR23088:SF27">
    <property type="entry name" value="DEAMINATED GLUTATHIONE AMIDASE"/>
    <property type="match status" value="1"/>
</dbReference>
<dbReference type="PROSITE" id="PS50263">
    <property type="entry name" value="CN_HYDROLASE"/>
    <property type="match status" value="1"/>
</dbReference>
<name>A0ABT2VNK1_9ALTE</name>
<evidence type="ECO:0000313" key="4">
    <source>
        <dbReference type="EMBL" id="MCU7554679.1"/>
    </source>
</evidence>
<dbReference type="Gene3D" id="3.60.110.10">
    <property type="entry name" value="Carbon-nitrogen hydrolase"/>
    <property type="match status" value="1"/>
</dbReference>
<sequence>MVELVAIQMTSTPDVQENLDAVATHLAQLEPHKDRLVVLPECFARFGCRDRDQLAIAEEQDQGIIQQRLSELAREHQCYMVSGTFPMQSDETDKFAASCLLYGPEGERVAAYQKIHLFDVSVNDSTGSYQESRFTKPGEHVVVADTPIGKIGLAVCYDVRFPGLFEAMGDIDILVLPAAFTQHTGEAHWHTLVRARAIEKQCFVVAANQTGVHANGRETFGHSVIYSPWGDTLAELGEATGIARCQVDISEREELKQNIPVQAHNRFRSHFV</sequence>
<reference evidence="5" key="1">
    <citation type="submission" date="2023-07" db="EMBL/GenBank/DDBJ databases">
        <title>Study on multiphase classification of strain Alteromonas salexigens isolated from the Yellow Sea.</title>
        <authorList>
            <person name="Sun L."/>
        </authorList>
    </citation>
    <scope>NUCLEOTIDE SEQUENCE [LARGE SCALE GENOMIC DNA]</scope>
    <source>
        <strain evidence="5">ASW11-19</strain>
    </source>
</reference>
<dbReference type="InterPro" id="IPR036526">
    <property type="entry name" value="C-N_Hydrolase_sf"/>
</dbReference>
<dbReference type="GO" id="GO:0016787">
    <property type="term" value="F:hydrolase activity"/>
    <property type="evidence" value="ECO:0007669"/>
    <property type="project" value="UniProtKB-KW"/>
</dbReference>
<accession>A0ABT2VNK1</accession>
<organism evidence="4 5">
    <name type="scientific">Alteromonas salexigens</name>
    <dbReference type="NCBI Taxonomy" id="2982530"/>
    <lineage>
        <taxon>Bacteria</taxon>
        <taxon>Pseudomonadati</taxon>
        <taxon>Pseudomonadota</taxon>
        <taxon>Gammaproteobacteria</taxon>
        <taxon>Alteromonadales</taxon>
        <taxon>Alteromonadaceae</taxon>
        <taxon>Alteromonas/Salinimonas group</taxon>
        <taxon>Alteromonas</taxon>
    </lineage>
</organism>
<comment type="caution">
    <text evidence="4">The sequence shown here is derived from an EMBL/GenBank/DDBJ whole genome shotgun (WGS) entry which is preliminary data.</text>
</comment>
<dbReference type="PANTHER" id="PTHR23088">
    <property type="entry name" value="NITRILASE-RELATED"/>
    <property type="match status" value="1"/>
</dbReference>
<feature type="domain" description="CN hydrolase" evidence="3">
    <location>
        <begin position="2"/>
        <end position="249"/>
    </location>
</feature>
<proteinExistence type="inferred from homology"/>
<evidence type="ECO:0000313" key="5">
    <source>
        <dbReference type="Proteomes" id="UP001209257"/>
    </source>
</evidence>
<evidence type="ECO:0000256" key="2">
    <source>
        <dbReference type="ARBA" id="ARBA00022801"/>
    </source>
</evidence>
<evidence type="ECO:0000259" key="3">
    <source>
        <dbReference type="PROSITE" id="PS50263"/>
    </source>
</evidence>
<comment type="similarity">
    <text evidence="1">Belongs to the carbon-nitrogen hydrolase superfamily. NIT1/NIT2 family.</text>
</comment>
<dbReference type="CDD" id="cd07572">
    <property type="entry name" value="nit"/>
    <property type="match status" value="1"/>
</dbReference>
<dbReference type="SUPFAM" id="SSF56317">
    <property type="entry name" value="Carbon-nitrogen hydrolase"/>
    <property type="match status" value="1"/>
</dbReference>
<dbReference type="PROSITE" id="PS01227">
    <property type="entry name" value="UPF0012"/>
    <property type="match status" value="1"/>
</dbReference>
<evidence type="ECO:0000256" key="1">
    <source>
        <dbReference type="ARBA" id="ARBA00010613"/>
    </source>
</evidence>
<keyword evidence="5" id="KW-1185">Reference proteome</keyword>
<dbReference type="InterPro" id="IPR001110">
    <property type="entry name" value="UPF0012_CS"/>
</dbReference>
<dbReference type="Proteomes" id="UP001209257">
    <property type="component" value="Unassembled WGS sequence"/>
</dbReference>
<dbReference type="Pfam" id="PF00795">
    <property type="entry name" value="CN_hydrolase"/>
    <property type="match status" value="1"/>
</dbReference>
<gene>
    <name evidence="4" type="ORF">OCL06_08715</name>
</gene>
<protein>
    <submittedName>
        <fullName evidence="4">Carbon-nitrogen hydrolase family protein</fullName>
    </submittedName>
</protein>